<proteinExistence type="inferred from homology"/>
<dbReference type="SUPFAM" id="SSF51445">
    <property type="entry name" value="(Trans)glycosidases"/>
    <property type="match status" value="1"/>
</dbReference>
<protein>
    <recommendedName>
        <fullName evidence="3">glucan endo-1,3-beta-D-glucosidase</fullName>
        <ecNumber evidence="3">3.2.1.39</ecNumber>
    </recommendedName>
</protein>
<reference evidence="8 9" key="1">
    <citation type="submission" date="2021-02" db="EMBL/GenBank/DDBJ databases">
        <title>Plant Genome Project.</title>
        <authorList>
            <person name="Zhang R.-G."/>
        </authorList>
    </citation>
    <scope>NUCLEOTIDE SEQUENCE [LARGE SCALE GENOMIC DNA]</scope>
    <source>
        <tissue evidence="8">Leaves</tissue>
    </source>
</reference>
<accession>A0ABQ8I6U0</accession>
<dbReference type="EC" id="3.2.1.39" evidence="3"/>
<evidence type="ECO:0000256" key="4">
    <source>
        <dbReference type="ARBA" id="ARBA00022801"/>
    </source>
</evidence>
<evidence type="ECO:0000256" key="6">
    <source>
        <dbReference type="RuleBase" id="RU004335"/>
    </source>
</evidence>
<evidence type="ECO:0000256" key="3">
    <source>
        <dbReference type="ARBA" id="ARBA00012780"/>
    </source>
</evidence>
<dbReference type="Proteomes" id="UP000827721">
    <property type="component" value="Unassembled WGS sequence"/>
</dbReference>
<dbReference type="Pfam" id="PF00332">
    <property type="entry name" value="Glyco_hydro_17"/>
    <property type="match status" value="1"/>
</dbReference>
<keyword evidence="7" id="KW-0732">Signal</keyword>
<keyword evidence="5" id="KW-0326">Glycosidase</keyword>
<dbReference type="InterPro" id="IPR044965">
    <property type="entry name" value="Glyco_hydro_17_plant"/>
</dbReference>
<evidence type="ECO:0000256" key="7">
    <source>
        <dbReference type="SAM" id="SignalP"/>
    </source>
</evidence>
<evidence type="ECO:0000256" key="1">
    <source>
        <dbReference type="ARBA" id="ARBA00000382"/>
    </source>
</evidence>
<feature type="signal peptide" evidence="7">
    <location>
        <begin position="1"/>
        <end position="19"/>
    </location>
</feature>
<keyword evidence="9" id="KW-1185">Reference proteome</keyword>
<evidence type="ECO:0000313" key="9">
    <source>
        <dbReference type="Proteomes" id="UP000827721"/>
    </source>
</evidence>
<comment type="caution">
    <text evidence="8">The sequence shown here is derived from an EMBL/GenBank/DDBJ whole genome shotgun (WGS) entry which is preliminary data.</text>
</comment>
<keyword evidence="4" id="KW-0378">Hydrolase</keyword>
<evidence type="ECO:0000256" key="2">
    <source>
        <dbReference type="ARBA" id="ARBA00008773"/>
    </source>
</evidence>
<gene>
    <name evidence="8" type="ORF">JRO89_XS04G0196800</name>
</gene>
<dbReference type="InterPro" id="IPR017853">
    <property type="entry name" value="GH"/>
</dbReference>
<name>A0ABQ8I6U0_9ROSI</name>
<organism evidence="8 9">
    <name type="scientific">Xanthoceras sorbifolium</name>
    <dbReference type="NCBI Taxonomy" id="99658"/>
    <lineage>
        <taxon>Eukaryota</taxon>
        <taxon>Viridiplantae</taxon>
        <taxon>Streptophyta</taxon>
        <taxon>Embryophyta</taxon>
        <taxon>Tracheophyta</taxon>
        <taxon>Spermatophyta</taxon>
        <taxon>Magnoliopsida</taxon>
        <taxon>eudicotyledons</taxon>
        <taxon>Gunneridae</taxon>
        <taxon>Pentapetalae</taxon>
        <taxon>rosids</taxon>
        <taxon>malvids</taxon>
        <taxon>Sapindales</taxon>
        <taxon>Sapindaceae</taxon>
        <taxon>Xanthoceroideae</taxon>
        <taxon>Xanthoceras</taxon>
    </lineage>
</organism>
<dbReference type="Gene3D" id="3.20.20.80">
    <property type="entry name" value="Glycosidases"/>
    <property type="match status" value="1"/>
</dbReference>
<dbReference type="InterPro" id="IPR000490">
    <property type="entry name" value="Glyco_hydro_17"/>
</dbReference>
<evidence type="ECO:0000313" key="8">
    <source>
        <dbReference type="EMBL" id="KAH7572067.1"/>
    </source>
</evidence>
<evidence type="ECO:0000256" key="5">
    <source>
        <dbReference type="ARBA" id="ARBA00023295"/>
    </source>
</evidence>
<comment type="similarity">
    <text evidence="2 6">Belongs to the glycosyl hydrolase 17 family.</text>
</comment>
<dbReference type="PANTHER" id="PTHR32227">
    <property type="entry name" value="GLUCAN ENDO-1,3-BETA-GLUCOSIDASE BG1-RELATED-RELATED"/>
    <property type="match status" value="1"/>
</dbReference>
<comment type="catalytic activity">
    <reaction evidence="1">
        <text>Hydrolysis of (1-&gt;3)-beta-D-glucosidic linkages in (1-&gt;3)-beta-D-glucans.</text>
        <dbReference type="EC" id="3.2.1.39"/>
    </reaction>
</comment>
<feature type="chain" id="PRO_5047362140" description="glucan endo-1,3-beta-D-glucosidase" evidence="7">
    <location>
        <begin position="20"/>
        <end position="198"/>
    </location>
</feature>
<sequence>MIALFRHAMLFLLATTAAAIHNQIQVAESIDIGVCYGMLGNNLPAATDVINLYKKYGIGKMRLFDPNPEALNALRGSGIQVTLGIRNEDLPNLAASPEAVMTWFKTNVEPHLDGIEFAIIAVGNEIIPGVYAQNVLPAMQYLQSIIRAKGLAGIKVSTVVSAAILGSSYPPSSGAFTPEASGAIRGFNKLYVITLKTI</sequence>
<dbReference type="EMBL" id="JAFEMO010000004">
    <property type="protein sequence ID" value="KAH7572067.1"/>
    <property type="molecule type" value="Genomic_DNA"/>
</dbReference>